<evidence type="ECO:0000313" key="7">
    <source>
        <dbReference type="EMBL" id="CAH3044983.1"/>
    </source>
</evidence>
<dbReference type="Gene3D" id="6.10.330.20">
    <property type="match status" value="1"/>
</dbReference>
<proteinExistence type="inferred from homology"/>
<accession>A0ABN8N7W8</accession>
<evidence type="ECO:0000256" key="5">
    <source>
        <dbReference type="ARBA" id="ARBA00023274"/>
    </source>
</evidence>
<evidence type="ECO:0000256" key="1">
    <source>
        <dbReference type="ARBA" id="ARBA00004173"/>
    </source>
</evidence>
<evidence type="ECO:0000256" key="3">
    <source>
        <dbReference type="ARBA" id="ARBA00022980"/>
    </source>
</evidence>
<organism evidence="7 8">
    <name type="scientific">Porites evermanni</name>
    <dbReference type="NCBI Taxonomy" id="104178"/>
    <lineage>
        <taxon>Eukaryota</taxon>
        <taxon>Metazoa</taxon>
        <taxon>Cnidaria</taxon>
        <taxon>Anthozoa</taxon>
        <taxon>Hexacorallia</taxon>
        <taxon>Scleractinia</taxon>
        <taxon>Fungiina</taxon>
        <taxon>Poritidae</taxon>
        <taxon>Porites</taxon>
    </lineage>
</organism>
<gene>
    <name evidence="7" type="ORF">PEVE_00040947</name>
</gene>
<comment type="caution">
    <text evidence="7">The sequence shown here is derived from an EMBL/GenBank/DDBJ whole genome shotgun (WGS) entry which is preliminary data.</text>
</comment>
<keyword evidence="4" id="KW-0496">Mitochondrion</keyword>
<comment type="similarity">
    <text evidence="2">Belongs to the universal ribosomal protein uL29 family.</text>
</comment>
<comment type="subcellular location">
    <subcellularLocation>
        <location evidence="1">Mitochondrion</location>
    </subcellularLocation>
</comment>
<protein>
    <recommendedName>
        <fullName evidence="6">Large ribosomal subunit protein uL29m</fullName>
    </recommendedName>
</protein>
<sequence length="195" mass="22580">MAVALHRIRFFYKLRPFNLTESLISFHSLTCRASCVRCLHRSHAVFGLEEFFPPGVIEKGELAPESVNTGRKWRAGELRGKSNEDLHKLWYVLLKERNMLLTLRHEAKRQGVPMPSPTRLHKVQKSMTAIKTVIAERERLLKILEQETWPFDTIEEKQSTADVELVKEDSNVVVNDDESQPGFFNKLKRKLLPGM</sequence>
<dbReference type="Proteomes" id="UP001159427">
    <property type="component" value="Unassembled WGS sequence"/>
</dbReference>
<keyword evidence="5" id="KW-0687">Ribonucleoprotein</keyword>
<keyword evidence="8" id="KW-1185">Reference proteome</keyword>
<dbReference type="InterPro" id="IPR038340">
    <property type="entry name" value="MRP-L47_sf"/>
</dbReference>
<dbReference type="Pfam" id="PF06984">
    <property type="entry name" value="MRP-L47"/>
    <property type="match status" value="1"/>
</dbReference>
<reference evidence="7 8" key="1">
    <citation type="submission" date="2022-05" db="EMBL/GenBank/DDBJ databases">
        <authorList>
            <consortium name="Genoscope - CEA"/>
            <person name="William W."/>
        </authorList>
    </citation>
    <scope>NUCLEOTIDE SEQUENCE [LARGE SCALE GENOMIC DNA]</scope>
</reference>
<evidence type="ECO:0000256" key="4">
    <source>
        <dbReference type="ARBA" id="ARBA00023128"/>
    </source>
</evidence>
<evidence type="ECO:0000256" key="2">
    <source>
        <dbReference type="ARBA" id="ARBA00009254"/>
    </source>
</evidence>
<dbReference type="InterPro" id="IPR010729">
    <property type="entry name" value="Ribosomal_uL29_mit"/>
</dbReference>
<dbReference type="PANTHER" id="PTHR21183:SF18">
    <property type="entry name" value="LARGE RIBOSOMAL SUBUNIT PROTEIN UL29M"/>
    <property type="match status" value="1"/>
</dbReference>
<dbReference type="InterPro" id="IPR036049">
    <property type="entry name" value="Ribosomal_uL29_sf"/>
</dbReference>
<evidence type="ECO:0000256" key="6">
    <source>
        <dbReference type="ARBA" id="ARBA00035289"/>
    </source>
</evidence>
<dbReference type="SUPFAM" id="SSF46561">
    <property type="entry name" value="Ribosomal protein L29 (L29p)"/>
    <property type="match status" value="1"/>
</dbReference>
<dbReference type="EMBL" id="CALNXI010000764">
    <property type="protein sequence ID" value="CAH3044983.1"/>
    <property type="molecule type" value="Genomic_DNA"/>
</dbReference>
<name>A0ABN8N7W8_9CNID</name>
<evidence type="ECO:0000313" key="8">
    <source>
        <dbReference type="Proteomes" id="UP001159427"/>
    </source>
</evidence>
<keyword evidence="3" id="KW-0689">Ribosomal protein</keyword>
<dbReference type="PANTHER" id="PTHR21183">
    <property type="entry name" value="RIBOSOMAL PROTEIN L47, MITOCHONDRIAL-RELATED"/>
    <property type="match status" value="1"/>
</dbReference>